<evidence type="ECO:0000256" key="5">
    <source>
        <dbReference type="SAM" id="Phobius"/>
    </source>
</evidence>
<dbReference type="GO" id="GO:0015379">
    <property type="term" value="F:potassium:chloride symporter activity"/>
    <property type="evidence" value="ECO:0007669"/>
    <property type="project" value="TreeGrafter"/>
</dbReference>
<reference evidence="7" key="1">
    <citation type="thesis" date="2020" institute="ProQuest LLC" country="789 East Eisenhower Parkway, Ann Arbor, MI, USA">
        <title>Comparative Genomics and Chromosome Evolution.</title>
        <authorList>
            <person name="Mudd A.B."/>
        </authorList>
    </citation>
    <scope>NUCLEOTIDE SEQUENCE</scope>
    <source>
        <strain evidence="7">237g6f4</strain>
        <tissue evidence="7">Blood</tissue>
    </source>
</reference>
<dbReference type="InterPro" id="IPR004841">
    <property type="entry name" value="AA-permease/SLC12A_dom"/>
</dbReference>
<gene>
    <name evidence="7" type="ORF">GDO81_028513</name>
</gene>
<dbReference type="PANTHER" id="PTHR11827:SF6">
    <property type="entry name" value="SOLUTE CARRIER FAMILY 12 MEMBER 8"/>
    <property type="match status" value="1"/>
</dbReference>
<dbReference type="GO" id="GO:0006884">
    <property type="term" value="P:cell volume homeostasis"/>
    <property type="evidence" value="ECO:0007669"/>
    <property type="project" value="TreeGrafter"/>
</dbReference>
<feature type="non-terminal residue" evidence="7">
    <location>
        <position position="1"/>
    </location>
</feature>
<dbReference type="InterPro" id="IPR004842">
    <property type="entry name" value="SLC12A_fam"/>
</dbReference>
<protein>
    <recommendedName>
        <fullName evidence="6">Amino acid permease/ SLC12A domain-containing protein</fullName>
    </recommendedName>
</protein>
<comment type="subcellular location">
    <subcellularLocation>
        <location evidence="1">Membrane</location>
        <topology evidence="1">Multi-pass membrane protein</topology>
    </subcellularLocation>
</comment>
<keyword evidence="4 5" id="KW-0472">Membrane</keyword>
<evidence type="ECO:0000256" key="4">
    <source>
        <dbReference type="ARBA" id="ARBA00023136"/>
    </source>
</evidence>
<dbReference type="Gene3D" id="1.20.1740.10">
    <property type="entry name" value="Amino acid/polyamine transporter I"/>
    <property type="match status" value="1"/>
</dbReference>
<dbReference type="GO" id="GO:0055075">
    <property type="term" value="P:potassium ion homeostasis"/>
    <property type="evidence" value="ECO:0007669"/>
    <property type="project" value="TreeGrafter"/>
</dbReference>
<feature type="domain" description="Amino acid permease/ SLC12A" evidence="6">
    <location>
        <begin position="1"/>
        <end position="48"/>
    </location>
</feature>
<dbReference type="Pfam" id="PF00324">
    <property type="entry name" value="AA_permease"/>
    <property type="match status" value="1"/>
</dbReference>
<evidence type="ECO:0000259" key="6">
    <source>
        <dbReference type="Pfam" id="PF00324"/>
    </source>
</evidence>
<dbReference type="Proteomes" id="UP000824782">
    <property type="component" value="Unassembled WGS sequence"/>
</dbReference>
<evidence type="ECO:0000256" key="1">
    <source>
        <dbReference type="ARBA" id="ARBA00004141"/>
    </source>
</evidence>
<evidence type="ECO:0000256" key="2">
    <source>
        <dbReference type="ARBA" id="ARBA00022692"/>
    </source>
</evidence>
<keyword evidence="8" id="KW-1185">Reference proteome</keyword>
<evidence type="ECO:0000256" key="3">
    <source>
        <dbReference type="ARBA" id="ARBA00022989"/>
    </source>
</evidence>
<dbReference type="AlphaFoldDB" id="A0AAV6YH43"/>
<comment type="caution">
    <text evidence="7">The sequence shown here is derived from an EMBL/GenBank/DDBJ whole genome shotgun (WGS) entry which is preliminary data.</text>
</comment>
<dbReference type="GO" id="GO:0016020">
    <property type="term" value="C:membrane"/>
    <property type="evidence" value="ECO:0007669"/>
    <property type="project" value="UniProtKB-SubCell"/>
</dbReference>
<dbReference type="PANTHER" id="PTHR11827">
    <property type="entry name" value="SOLUTE CARRIER FAMILY 12, CATION COTRANSPORTERS"/>
    <property type="match status" value="1"/>
</dbReference>
<sequence>GVMAGFNMSGDLRLPSVNIPVGSLAAIAISWFLYIVFVFLLGAICTREFLRYEFMIAEKVSGRHAG</sequence>
<keyword evidence="2 5" id="KW-0812">Transmembrane</keyword>
<keyword evidence="3 5" id="KW-1133">Transmembrane helix</keyword>
<dbReference type="GO" id="GO:1990573">
    <property type="term" value="P:potassium ion import across plasma membrane"/>
    <property type="evidence" value="ECO:0007669"/>
    <property type="project" value="TreeGrafter"/>
</dbReference>
<evidence type="ECO:0000313" key="7">
    <source>
        <dbReference type="EMBL" id="KAG8535443.1"/>
    </source>
</evidence>
<proteinExistence type="predicted"/>
<dbReference type="EMBL" id="WNYA01066572">
    <property type="protein sequence ID" value="KAG8535443.1"/>
    <property type="molecule type" value="Genomic_DNA"/>
</dbReference>
<dbReference type="GO" id="GO:0055064">
    <property type="term" value="P:chloride ion homeostasis"/>
    <property type="evidence" value="ECO:0007669"/>
    <property type="project" value="TreeGrafter"/>
</dbReference>
<name>A0AAV6YH43_ENGPU</name>
<feature type="transmembrane region" description="Helical" evidence="5">
    <location>
        <begin position="20"/>
        <end position="45"/>
    </location>
</feature>
<accession>A0AAV6YH43</accession>
<evidence type="ECO:0000313" key="8">
    <source>
        <dbReference type="Proteomes" id="UP000824782"/>
    </source>
</evidence>
<organism evidence="7 8">
    <name type="scientific">Engystomops pustulosus</name>
    <name type="common">Tungara frog</name>
    <name type="synonym">Physalaemus pustulosus</name>
    <dbReference type="NCBI Taxonomy" id="76066"/>
    <lineage>
        <taxon>Eukaryota</taxon>
        <taxon>Metazoa</taxon>
        <taxon>Chordata</taxon>
        <taxon>Craniata</taxon>
        <taxon>Vertebrata</taxon>
        <taxon>Euteleostomi</taxon>
        <taxon>Amphibia</taxon>
        <taxon>Batrachia</taxon>
        <taxon>Anura</taxon>
        <taxon>Neobatrachia</taxon>
        <taxon>Hyloidea</taxon>
        <taxon>Leptodactylidae</taxon>
        <taxon>Leiuperinae</taxon>
        <taxon>Engystomops</taxon>
    </lineage>
</organism>